<keyword evidence="1" id="KW-0732">Signal</keyword>
<reference evidence="2 3" key="1">
    <citation type="submission" date="2023-05" db="EMBL/GenBank/DDBJ databases">
        <title>Comparative genomics reveals the evidence of polycyclic aromatic hydrocarbons degradation in moderately halophilic genus Pontibacillus.</title>
        <authorList>
            <person name="Yang H."/>
            <person name="Qian Z."/>
        </authorList>
    </citation>
    <scope>NUCLEOTIDE SEQUENCE [LARGE SCALE GENOMIC DNA]</scope>
    <source>
        <strain evidence="3">HN14</strain>
    </source>
</reference>
<dbReference type="EMBL" id="CP126446">
    <property type="protein sequence ID" value="WIF99508.1"/>
    <property type="molecule type" value="Genomic_DNA"/>
</dbReference>
<sequence length="183" mass="21113">MKRRLNWYFMFSLIILLALTMNACNLNNDKDIIFIRHHLDDYSASTEPFEEGMAFTLTTDEIVEGVEEPRLLDTVYDTEVYLIKVEKREDRYVVEFGLDSELKSNGTMVSLFRLNSDQSYSRDLEYEVVNEKGETADIAYGGGDSDAPYEQSYHFKIGGAEVKSGEQWTFKLSGVYLLDYSKK</sequence>
<evidence type="ECO:0000313" key="2">
    <source>
        <dbReference type="EMBL" id="WIF99508.1"/>
    </source>
</evidence>
<keyword evidence="3" id="KW-1185">Reference proteome</keyword>
<evidence type="ECO:0000313" key="3">
    <source>
        <dbReference type="Proteomes" id="UP001236652"/>
    </source>
</evidence>
<organism evidence="2 3">
    <name type="scientific">Pontibacillus chungwhensis</name>
    <dbReference type="NCBI Taxonomy" id="265426"/>
    <lineage>
        <taxon>Bacteria</taxon>
        <taxon>Bacillati</taxon>
        <taxon>Bacillota</taxon>
        <taxon>Bacilli</taxon>
        <taxon>Bacillales</taxon>
        <taxon>Bacillaceae</taxon>
        <taxon>Pontibacillus</taxon>
    </lineage>
</organism>
<proteinExistence type="predicted"/>
<dbReference type="Proteomes" id="UP001236652">
    <property type="component" value="Chromosome"/>
</dbReference>
<gene>
    <name evidence="2" type="ORF">QNI29_07580</name>
</gene>
<feature type="signal peptide" evidence="1">
    <location>
        <begin position="1"/>
        <end position="23"/>
    </location>
</feature>
<dbReference type="RefSeq" id="WP_231415775.1">
    <property type="nucleotide sequence ID" value="NZ_CP126446.1"/>
</dbReference>
<name>A0ABY8V231_9BACI</name>
<feature type="chain" id="PRO_5045111992" description="Lipoprotein" evidence="1">
    <location>
        <begin position="24"/>
        <end position="183"/>
    </location>
</feature>
<protein>
    <recommendedName>
        <fullName evidence="4">Lipoprotein</fullName>
    </recommendedName>
</protein>
<accession>A0ABY8V231</accession>
<evidence type="ECO:0000256" key="1">
    <source>
        <dbReference type="SAM" id="SignalP"/>
    </source>
</evidence>
<evidence type="ECO:0008006" key="4">
    <source>
        <dbReference type="Google" id="ProtNLM"/>
    </source>
</evidence>